<dbReference type="Pfam" id="PF05346">
    <property type="entry name" value="DUF747"/>
    <property type="match status" value="1"/>
</dbReference>
<accession>A0A8J2X0R7</accession>
<evidence type="ECO:0000256" key="2">
    <source>
        <dbReference type="ARBA" id="ARBA00008803"/>
    </source>
</evidence>
<protein>
    <submittedName>
        <fullName evidence="8">Uncharacterized protein</fullName>
    </submittedName>
</protein>
<gene>
    <name evidence="8" type="ORF">PECAL_5P06750</name>
</gene>
<evidence type="ECO:0000256" key="3">
    <source>
        <dbReference type="ARBA" id="ARBA00022692"/>
    </source>
</evidence>
<feature type="transmembrane region" description="Helical" evidence="7">
    <location>
        <begin position="190"/>
        <end position="213"/>
    </location>
</feature>
<name>A0A8J2X0R7_9STRA</name>
<organism evidence="8 9">
    <name type="scientific">Pelagomonas calceolata</name>
    <dbReference type="NCBI Taxonomy" id="35677"/>
    <lineage>
        <taxon>Eukaryota</taxon>
        <taxon>Sar</taxon>
        <taxon>Stramenopiles</taxon>
        <taxon>Ochrophyta</taxon>
        <taxon>Pelagophyceae</taxon>
        <taxon>Pelagomonadales</taxon>
        <taxon>Pelagomonadaceae</taxon>
        <taxon>Pelagomonas</taxon>
    </lineage>
</organism>
<dbReference type="Proteomes" id="UP000789595">
    <property type="component" value="Unassembled WGS sequence"/>
</dbReference>
<comment type="similarity">
    <text evidence="2">Belongs to the TAPT1 family.</text>
</comment>
<evidence type="ECO:0000256" key="4">
    <source>
        <dbReference type="ARBA" id="ARBA00022989"/>
    </source>
</evidence>
<evidence type="ECO:0000256" key="7">
    <source>
        <dbReference type="SAM" id="Phobius"/>
    </source>
</evidence>
<evidence type="ECO:0000256" key="6">
    <source>
        <dbReference type="SAM" id="MobiDB-lite"/>
    </source>
</evidence>
<reference evidence="8" key="1">
    <citation type="submission" date="2021-11" db="EMBL/GenBank/DDBJ databases">
        <authorList>
            <consortium name="Genoscope - CEA"/>
            <person name="William W."/>
        </authorList>
    </citation>
    <scope>NUCLEOTIDE SEQUENCE</scope>
</reference>
<dbReference type="PANTHER" id="PTHR13317">
    <property type="entry name" value="TRANSMEMBRANE ANTERIOR POSTERIOR TRANSFORMATION PROTEIN 1 HOMOLOG"/>
    <property type="match status" value="1"/>
</dbReference>
<feature type="transmembrane region" description="Helical" evidence="7">
    <location>
        <begin position="318"/>
        <end position="338"/>
    </location>
</feature>
<proteinExistence type="inferred from homology"/>
<feature type="region of interest" description="Disordered" evidence="6">
    <location>
        <begin position="1"/>
        <end position="122"/>
    </location>
</feature>
<dbReference type="OrthoDB" id="29023at2759"/>
<keyword evidence="4 7" id="KW-1133">Transmembrane helix</keyword>
<sequence length="591" mass="65064">MAAAVRPMPQRAQSGPTAVLFEDDPVRRYERDAPAPARSPNRRPPPVRTGSCVGDAPSPRESMGARRRRRSQEPRPRSRSRSGSVTSRSGARSLSPQRTQLSQRRRSSSNGDLNTTKDDIELPAIDFQPPTLQTSSWRDLLAFAWSEALGDRHAFGLDENVTSEIDNFLLVPARFERFLWFGLLACLDTFLYAVTFLPIRAFVALYSLLALALRIRPQEPRSPGSPRNLRPPAFSRAQAYDLARCVVVAAGVGVLRRVPLSRAYHWIRGQNTIKLYVIIGIMEVFDRLLCAFAQDALDSFYLSTRGALETIQNTRKSAVFLSLVTVVTVAHALLLFVHLTTLNVVVNANEATALFALLVSNNFSEIKSTVFKRFTPLTLFDITAADVCERFKLVLFLALLYLLGWAQVAGDATESRASLEVVRFQSLSVLGFEVVADWLKHAFVAKFNRVDASAYDAYAERVARDVVTGRRGGDAGFALDHTQAVTRRLSFPLLPLACVAVRYAALSLGWLRLSLELSPYAVAALASLGFLLLVQLKLLTSICLAGVAVGLCPDEAATPAPLKSPRREARSFHDLPALRKTGSQTLARASV</sequence>
<dbReference type="EMBL" id="CAKKNE010000005">
    <property type="protein sequence ID" value="CAH0376117.1"/>
    <property type="molecule type" value="Genomic_DNA"/>
</dbReference>
<keyword evidence="3 7" id="KW-0812">Transmembrane</keyword>
<comment type="subcellular location">
    <subcellularLocation>
        <location evidence="1">Membrane</location>
        <topology evidence="1">Multi-pass membrane protein</topology>
    </subcellularLocation>
</comment>
<feature type="compositionally biased region" description="Basic and acidic residues" evidence="6">
    <location>
        <begin position="24"/>
        <end position="33"/>
    </location>
</feature>
<dbReference type="GO" id="GO:0005789">
    <property type="term" value="C:endoplasmic reticulum membrane"/>
    <property type="evidence" value="ECO:0007669"/>
    <property type="project" value="TreeGrafter"/>
</dbReference>
<evidence type="ECO:0000256" key="5">
    <source>
        <dbReference type="ARBA" id="ARBA00023136"/>
    </source>
</evidence>
<dbReference type="InterPro" id="IPR008010">
    <property type="entry name" value="Tatp1"/>
</dbReference>
<keyword evidence="9" id="KW-1185">Reference proteome</keyword>
<dbReference type="PANTHER" id="PTHR13317:SF4">
    <property type="entry name" value="TRANSMEMBRANE ANTERIOR POSTERIOR TRANSFORMATION PROTEIN 1 HOMOLOG"/>
    <property type="match status" value="1"/>
</dbReference>
<keyword evidence="5 7" id="KW-0472">Membrane</keyword>
<feature type="compositionally biased region" description="Low complexity" evidence="6">
    <location>
        <begin position="81"/>
        <end position="102"/>
    </location>
</feature>
<evidence type="ECO:0000256" key="1">
    <source>
        <dbReference type="ARBA" id="ARBA00004141"/>
    </source>
</evidence>
<evidence type="ECO:0000313" key="8">
    <source>
        <dbReference type="EMBL" id="CAH0376117.1"/>
    </source>
</evidence>
<evidence type="ECO:0000313" key="9">
    <source>
        <dbReference type="Proteomes" id="UP000789595"/>
    </source>
</evidence>
<comment type="caution">
    <text evidence="8">The sequence shown here is derived from an EMBL/GenBank/DDBJ whole genome shotgun (WGS) entry which is preliminary data.</text>
</comment>
<dbReference type="AlphaFoldDB" id="A0A8J2X0R7"/>